<evidence type="ECO:0000313" key="3">
    <source>
        <dbReference type="Proteomes" id="UP000219374"/>
    </source>
</evidence>
<dbReference type="PANTHER" id="PTHR42103:SF2">
    <property type="entry name" value="AB HYDROLASE-1 DOMAIN-CONTAINING PROTEIN"/>
    <property type="match status" value="1"/>
</dbReference>
<accession>A0A286D9Q8</accession>
<dbReference type="GO" id="GO:0016787">
    <property type="term" value="F:hydrolase activity"/>
    <property type="evidence" value="ECO:0007669"/>
    <property type="project" value="InterPro"/>
</dbReference>
<dbReference type="PANTHER" id="PTHR42103">
    <property type="entry name" value="ALPHA/BETA-HYDROLASES SUPERFAMILY PROTEIN"/>
    <property type="match status" value="1"/>
</dbReference>
<dbReference type="Gene3D" id="3.40.50.1820">
    <property type="entry name" value="alpha/beta hydrolase"/>
    <property type="match status" value="1"/>
</dbReference>
<organism evidence="2 3">
    <name type="scientific">Pseudoxanthomonas wuyuanensis</name>
    <dbReference type="NCBI Taxonomy" id="1073196"/>
    <lineage>
        <taxon>Bacteria</taxon>
        <taxon>Pseudomonadati</taxon>
        <taxon>Pseudomonadota</taxon>
        <taxon>Gammaproteobacteria</taxon>
        <taxon>Lysobacterales</taxon>
        <taxon>Lysobacteraceae</taxon>
        <taxon>Pseudoxanthomonas</taxon>
    </lineage>
</organism>
<dbReference type="SUPFAM" id="SSF53474">
    <property type="entry name" value="alpha/beta-Hydrolases"/>
    <property type="match status" value="1"/>
</dbReference>
<dbReference type="Pfam" id="PF02129">
    <property type="entry name" value="Peptidase_S15"/>
    <property type="match status" value="1"/>
</dbReference>
<dbReference type="Proteomes" id="UP000219374">
    <property type="component" value="Unassembled WGS sequence"/>
</dbReference>
<dbReference type="AlphaFoldDB" id="A0A286D9Q8"/>
<gene>
    <name evidence="2" type="ORF">SAMN06296416_10745</name>
</gene>
<dbReference type="InterPro" id="IPR029058">
    <property type="entry name" value="AB_hydrolase_fold"/>
</dbReference>
<sequence>MQRCVSAMVFQRTGGGSAYHVGMTTPSFPQASGPLVLPGPAGALELFVEWPDGMPALPLTAIVCHPLPTEGGSMHNKVVVMAARSLRELGAVTVRFNFRGTGESAGSFDHGNGETDDLRAVAAWVREQRPGHALWLAGFSFGAYVSLRAADELKPDALISIAPPAGRWDFSAIVPPGGPWLVIQGEQDEIVDPQAVYDWIDGLKNPPELIRMPETSHFFHRKLMDLRGAIKHAMKAFLPAATD</sequence>
<proteinExistence type="predicted"/>
<evidence type="ECO:0000259" key="1">
    <source>
        <dbReference type="Pfam" id="PF02129"/>
    </source>
</evidence>
<evidence type="ECO:0000313" key="2">
    <source>
        <dbReference type="EMBL" id="SOD55367.1"/>
    </source>
</evidence>
<keyword evidence="3" id="KW-1185">Reference proteome</keyword>
<protein>
    <recommendedName>
        <fullName evidence="1">Xaa-Pro dipeptidyl-peptidase-like domain-containing protein</fullName>
    </recommendedName>
</protein>
<feature type="domain" description="Xaa-Pro dipeptidyl-peptidase-like" evidence="1">
    <location>
        <begin position="90"/>
        <end position="178"/>
    </location>
</feature>
<dbReference type="InterPro" id="IPR000383">
    <property type="entry name" value="Xaa-Pro-like_dom"/>
</dbReference>
<name>A0A286D9Q8_9GAMM</name>
<dbReference type="EMBL" id="OCND01000007">
    <property type="protein sequence ID" value="SOD55367.1"/>
    <property type="molecule type" value="Genomic_DNA"/>
</dbReference>
<reference evidence="2 3" key="1">
    <citation type="submission" date="2017-09" db="EMBL/GenBank/DDBJ databases">
        <authorList>
            <person name="Ehlers B."/>
            <person name="Leendertz F.H."/>
        </authorList>
    </citation>
    <scope>NUCLEOTIDE SEQUENCE [LARGE SCALE GENOMIC DNA]</scope>
    <source>
        <strain evidence="2 3">CGMCC 1.10978</strain>
    </source>
</reference>